<protein>
    <recommendedName>
        <fullName evidence="8">Glycosyltransferase 2-like domain-containing protein</fullName>
    </recommendedName>
</protein>
<evidence type="ECO:0000256" key="3">
    <source>
        <dbReference type="ARBA" id="ARBA00022679"/>
    </source>
</evidence>
<organism evidence="9 10">
    <name type="scientific">Candidatus Blackburnbacteria bacterium RIFCSPLOWO2_01_FULL_40_20</name>
    <dbReference type="NCBI Taxonomy" id="1797519"/>
    <lineage>
        <taxon>Bacteria</taxon>
        <taxon>Candidatus Blackburniibacteriota</taxon>
    </lineage>
</organism>
<evidence type="ECO:0000256" key="6">
    <source>
        <dbReference type="ARBA" id="ARBA00022989"/>
    </source>
</evidence>
<sequence length="237" mass="27466">MTQKAPSISVFFPCYNDSKSIGVLVESSISLLPKLTEDYEVIVIDDGSKDDSRDVLNKLAKKYEKLKLVFHEKNRGYGGALQSGFKTASKDLVFYTDGDGQYDMNEFPLLLNLMTKDVNFVNGIKMDRRDAEYRVVAGNLYKFITRWAFWLPIYDVDCDFRLIRKELVKKLKLTSSSGSICVELVKKAERAGGKFRQTSVHHYERKWGKSQFFRLDRIAKTYKDLLALWIRLMVLRK</sequence>
<name>A0A1G1VC88_9BACT</name>
<dbReference type="EMBL" id="MHCC01000022">
    <property type="protein sequence ID" value="OGY13019.1"/>
    <property type="molecule type" value="Genomic_DNA"/>
</dbReference>
<dbReference type="PANTHER" id="PTHR48090:SF3">
    <property type="entry name" value="UNDECAPRENYL-PHOSPHATE 4-DEOXY-4-FORMAMIDO-L-ARABINOSE TRANSFERASE"/>
    <property type="match status" value="1"/>
</dbReference>
<evidence type="ECO:0000313" key="10">
    <source>
        <dbReference type="Proteomes" id="UP000178659"/>
    </source>
</evidence>
<proteinExistence type="predicted"/>
<dbReference type="Gene3D" id="3.90.550.10">
    <property type="entry name" value="Spore Coat Polysaccharide Biosynthesis Protein SpsA, Chain A"/>
    <property type="match status" value="1"/>
</dbReference>
<evidence type="ECO:0000256" key="4">
    <source>
        <dbReference type="ARBA" id="ARBA00022692"/>
    </source>
</evidence>
<feature type="domain" description="Glycosyltransferase 2-like" evidence="8">
    <location>
        <begin position="9"/>
        <end position="171"/>
    </location>
</feature>
<comment type="caution">
    <text evidence="9">The sequence shown here is derived from an EMBL/GenBank/DDBJ whole genome shotgun (WGS) entry which is preliminary data.</text>
</comment>
<keyword evidence="6" id="KW-1133">Transmembrane helix</keyword>
<dbReference type="InterPro" id="IPR001173">
    <property type="entry name" value="Glyco_trans_2-like"/>
</dbReference>
<dbReference type="InterPro" id="IPR050256">
    <property type="entry name" value="Glycosyltransferase_2"/>
</dbReference>
<accession>A0A1G1VC88</accession>
<dbReference type="InterPro" id="IPR029044">
    <property type="entry name" value="Nucleotide-diphossugar_trans"/>
</dbReference>
<dbReference type="CDD" id="cd04179">
    <property type="entry name" value="DPM_DPG-synthase_like"/>
    <property type="match status" value="1"/>
</dbReference>
<dbReference type="GO" id="GO:0005886">
    <property type="term" value="C:plasma membrane"/>
    <property type="evidence" value="ECO:0007669"/>
    <property type="project" value="TreeGrafter"/>
</dbReference>
<evidence type="ECO:0000259" key="8">
    <source>
        <dbReference type="Pfam" id="PF00535"/>
    </source>
</evidence>
<evidence type="ECO:0000256" key="7">
    <source>
        <dbReference type="ARBA" id="ARBA00023136"/>
    </source>
</evidence>
<dbReference type="GO" id="GO:0099621">
    <property type="term" value="F:undecaprenyl-phosphate 4-deoxy-4-formamido-L-arabinose transferase activity"/>
    <property type="evidence" value="ECO:0007669"/>
    <property type="project" value="TreeGrafter"/>
</dbReference>
<dbReference type="Pfam" id="PF00535">
    <property type="entry name" value="Glycos_transf_2"/>
    <property type="match status" value="1"/>
</dbReference>
<dbReference type="PANTHER" id="PTHR48090">
    <property type="entry name" value="UNDECAPRENYL-PHOSPHATE 4-DEOXY-4-FORMAMIDO-L-ARABINOSE TRANSFERASE-RELATED"/>
    <property type="match status" value="1"/>
</dbReference>
<gene>
    <name evidence="9" type="ORF">A3A77_01745</name>
</gene>
<evidence type="ECO:0000256" key="1">
    <source>
        <dbReference type="ARBA" id="ARBA00022475"/>
    </source>
</evidence>
<dbReference type="AlphaFoldDB" id="A0A1G1VC88"/>
<dbReference type="SUPFAM" id="SSF53448">
    <property type="entry name" value="Nucleotide-diphospho-sugar transferases"/>
    <property type="match status" value="1"/>
</dbReference>
<evidence type="ECO:0000256" key="2">
    <source>
        <dbReference type="ARBA" id="ARBA00022676"/>
    </source>
</evidence>
<evidence type="ECO:0000313" key="9">
    <source>
        <dbReference type="EMBL" id="OGY13019.1"/>
    </source>
</evidence>
<keyword evidence="4" id="KW-0812">Transmembrane</keyword>
<keyword evidence="7" id="KW-0472">Membrane</keyword>
<keyword evidence="1" id="KW-1003">Cell membrane</keyword>
<dbReference type="GO" id="GO:0009103">
    <property type="term" value="P:lipopolysaccharide biosynthetic process"/>
    <property type="evidence" value="ECO:0007669"/>
    <property type="project" value="UniProtKB-KW"/>
</dbReference>
<reference evidence="9 10" key="1">
    <citation type="journal article" date="2016" name="Nat. Commun.">
        <title>Thousands of microbial genomes shed light on interconnected biogeochemical processes in an aquifer system.</title>
        <authorList>
            <person name="Anantharaman K."/>
            <person name="Brown C.T."/>
            <person name="Hug L.A."/>
            <person name="Sharon I."/>
            <person name="Castelle C.J."/>
            <person name="Probst A.J."/>
            <person name="Thomas B.C."/>
            <person name="Singh A."/>
            <person name="Wilkins M.J."/>
            <person name="Karaoz U."/>
            <person name="Brodie E.L."/>
            <person name="Williams K.H."/>
            <person name="Hubbard S.S."/>
            <person name="Banfield J.F."/>
        </authorList>
    </citation>
    <scope>NUCLEOTIDE SEQUENCE [LARGE SCALE GENOMIC DNA]</scope>
</reference>
<keyword evidence="5" id="KW-0448">Lipopolysaccharide biosynthesis</keyword>
<keyword evidence="2" id="KW-0328">Glycosyltransferase</keyword>
<dbReference type="Proteomes" id="UP000178659">
    <property type="component" value="Unassembled WGS sequence"/>
</dbReference>
<keyword evidence="3" id="KW-0808">Transferase</keyword>
<evidence type="ECO:0000256" key="5">
    <source>
        <dbReference type="ARBA" id="ARBA00022985"/>
    </source>
</evidence>